<evidence type="ECO:0000313" key="1">
    <source>
        <dbReference type="EMBL" id="SET99704.1"/>
    </source>
</evidence>
<dbReference type="InterPro" id="IPR012863">
    <property type="entry name" value="DUF1636"/>
</dbReference>
<dbReference type="Pfam" id="PF07845">
    <property type="entry name" value="DUF1636"/>
    <property type="match status" value="1"/>
</dbReference>
<organism evidence="1 2">
    <name type="scientific">Paracoccus homiensis</name>
    <dbReference type="NCBI Taxonomy" id="364199"/>
    <lineage>
        <taxon>Bacteria</taxon>
        <taxon>Pseudomonadati</taxon>
        <taxon>Pseudomonadota</taxon>
        <taxon>Alphaproteobacteria</taxon>
        <taxon>Rhodobacterales</taxon>
        <taxon>Paracoccaceae</taxon>
        <taxon>Paracoccus</taxon>
    </lineage>
</organism>
<sequence length="129" mass="13831">MQLADGTRKPVATERMHKIFICRSCADVDAAPAGPDLAARLRARLSTSAEFGMIEVVDSRCMLSCGKPIAVSLTCPGKMSYLFADVDAATDLGNLVTLIRLYRDSPGGAINDARPVGRLRHCLLGRLPT</sequence>
<dbReference type="Proteomes" id="UP000199180">
    <property type="component" value="Unassembled WGS sequence"/>
</dbReference>
<dbReference type="EMBL" id="FOHO01000018">
    <property type="protein sequence ID" value="SET99704.1"/>
    <property type="molecule type" value="Genomic_DNA"/>
</dbReference>
<evidence type="ECO:0000313" key="2">
    <source>
        <dbReference type="Proteomes" id="UP000199180"/>
    </source>
</evidence>
<reference evidence="1 2" key="1">
    <citation type="submission" date="2016-10" db="EMBL/GenBank/DDBJ databases">
        <authorList>
            <person name="de Groot N.N."/>
        </authorList>
    </citation>
    <scope>NUCLEOTIDE SEQUENCE [LARGE SCALE GENOMIC DNA]</scope>
    <source>
        <strain evidence="1 2">DSM 17862</strain>
    </source>
</reference>
<gene>
    <name evidence="1" type="ORF">SAMN04489858_11836</name>
</gene>
<keyword evidence="2" id="KW-1185">Reference proteome</keyword>
<protein>
    <submittedName>
        <fullName evidence="1">Predicted metal-binding protein</fullName>
    </submittedName>
</protein>
<accession>A0A1I0IR49</accession>
<proteinExistence type="predicted"/>
<dbReference type="AlphaFoldDB" id="A0A1I0IR49"/>
<name>A0A1I0IR49_9RHOB</name>